<evidence type="ECO:0000313" key="2">
    <source>
        <dbReference type="EMBL" id="GAV98625.1"/>
    </source>
</evidence>
<dbReference type="AlphaFoldDB" id="A0A1Q3DUI2"/>
<proteinExistence type="predicted"/>
<evidence type="ECO:0000256" key="1">
    <source>
        <dbReference type="SAM" id="MobiDB-lite"/>
    </source>
</evidence>
<reference evidence="2 3" key="1">
    <citation type="submission" date="2016-08" db="EMBL/GenBank/DDBJ databases">
        <authorList>
            <consortium name="Lentinula edodes genome sequencing consortium"/>
            <person name="Sakamoto Y."/>
            <person name="Nakade K."/>
            <person name="Sato S."/>
            <person name="Yoshida Y."/>
            <person name="Miyazaki K."/>
            <person name="Natsume S."/>
            <person name="Konno N."/>
        </authorList>
    </citation>
    <scope>NUCLEOTIDE SEQUENCE [LARGE SCALE GENOMIC DNA]</scope>
    <source>
        <strain evidence="2 3">NBRC 111202</strain>
    </source>
</reference>
<feature type="region of interest" description="Disordered" evidence="1">
    <location>
        <begin position="1"/>
        <end position="20"/>
    </location>
</feature>
<sequence>MTLMGRRRRDSRGDEMAQTATVSSHFLTPFVLKNDGRITAGKTGCDERAALERGRWPGILGRSTLWTPKTKS</sequence>
<dbReference type="Proteomes" id="UP000188533">
    <property type="component" value="Unassembled WGS sequence"/>
</dbReference>
<gene>
    <name evidence="2" type="ORF">LENED_000012</name>
</gene>
<dbReference type="EMBL" id="BDGU01000001">
    <property type="protein sequence ID" value="GAV98625.1"/>
    <property type="molecule type" value="Genomic_DNA"/>
</dbReference>
<name>A0A1Q3DUI2_LENED</name>
<accession>A0A1Q3DUI2</accession>
<protein>
    <submittedName>
        <fullName evidence="2">Uncharacterized protein</fullName>
    </submittedName>
</protein>
<feature type="compositionally biased region" description="Basic residues" evidence="1">
    <location>
        <begin position="1"/>
        <end position="10"/>
    </location>
</feature>
<reference evidence="2 3" key="2">
    <citation type="submission" date="2017-02" db="EMBL/GenBank/DDBJ databases">
        <title>A genome survey and senescence transcriptome analysis in Lentinula edodes.</title>
        <authorList>
            <person name="Sakamoto Y."/>
            <person name="Nakade K."/>
            <person name="Sato S."/>
            <person name="Yoshida Y."/>
            <person name="Miyazaki K."/>
            <person name="Natsume S."/>
            <person name="Konno N."/>
        </authorList>
    </citation>
    <scope>NUCLEOTIDE SEQUENCE [LARGE SCALE GENOMIC DNA]</scope>
    <source>
        <strain evidence="2 3">NBRC 111202</strain>
    </source>
</reference>
<keyword evidence="3" id="KW-1185">Reference proteome</keyword>
<comment type="caution">
    <text evidence="2">The sequence shown here is derived from an EMBL/GenBank/DDBJ whole genome shotgun (WGS) entry which is preliminary data.</text>
</comment>
<organism evidence="2 3">
    <name type="scientific">Lentinula edodes</name>
    <name type="common">Shiitake mushroom</name>
    <name type="synonym">Lentinus edodes</name>
    <dbReference type="NCBI Taxonomy" id="5353"/>
    <lineage>
        <taxon>Eukaryota</taxon>
        <taxon>Fungi</taxon>
        <taxon>Dikarya</taxon>
        <taxon>Basidiomycota</taxon>
        <taxon>Agaricomycotina</taxon>
        <taxon>Agaricomycetes</taxon>
        <taxon>Agaricomycetidae</taxon>
        <taxon>Agaricales</taxon>
        <taxon>Marasmiineae</taxon>
        <taxon>Omphalotaceae</taxon>
        <taxon>Lentinula</taxon>
    </lineage>
</organism>
<evidence type="ECO:0000313" key="3">
    <source>
        <dbReference type="Proteomes" id="UP000188533"/>
    </source>
</evidence>